<accession>A0A6G7KD26</accession>
<comment type="caution">
    <text evidence="2">Once thought to be involved in copper homeostasis, experiments in E.coli have shown this is not the case.</text>
</comment>
<evidence type="ECO:0000256" key="1">
    <source>
        <dbReference type="ARBA" id="ARBA00007768"/>
    </source>
</evidence>
<dbReference type="GO" id="GO:0005507">
    <property type="term" value="F:copper ion binding"/>
    <property type="evidence" value="ECO:0007669"/>
    <property type="project" value="TreeGrafter"/>
</dbReference>
<organism evidence="3 4">
    <name type="scientific">Jeotgalibaca arthritidis</name>
    <dbReference type="NCBI Taxonomy" id="1868794"/>
    <lineage>
        <taxon>Bacteria</taxon>
        <taxon>Bacillati</taxon>
        <taxon>Bacillota</taxon>
        <taxon>Bacilli</taxon>
        <taxon>Lactobacillales</taxon>
        <taxon>Carnobacteriaceae</taxon>
        <taxon>Jeotgalibaca</taxon>
    </lineage>
</organism>
<dbReference type="GO" id="GO:0005737">
    <property type="term" value="C:cytoplasm"/>
    <property type="evidence" value="ECO:0007669"/>
    <property type="project" value="UniProtKB-SubCell"/>
</dbReference>
<keyword evidence="4" id="KW-1185">Reference proteome</keyword>
<evidence type="ECO:0000256" key="2">
    <source>
        <dbReference type="HAMAP-Rule" id="MF_00795"/>
    </source>
</evidence>
<dbReference type="AlphaFoldDB" id="A0A6G7KD26"/>
<protein>
    <recommendedName>
        <fullName evidence="2">PF03932 family protein CutC</fullName>
    </recommendedName>
</protein>
<evidence type="ECO:0000313" key="3">
    <source>
        <dbReference type="EMBL" id="QII83169.1"/>
    </source>
</evidence>
<evidence type="ECO:0000313" key="4">
    <source>
        <dbReference type="Proteomes" id="UP000501451"/>
    </source>
</evidence>
<name>A0A6G7KD26_9LACT</name>
<dbReference type="PANTHER" id="PTHR12598:SF0">
    <property type="entry name" value="COPPER HOMEOSTASIS PROTEIN CUTC HOMOLOG"/>
    <property type="match status" value="1"/>
</dbReference>
<dbReference type="KEGG" id="jar:G7057_07980"/>
<keyword evidence="2" id="KW-0963">Cytoplasm</keyword>
<dbReference type="InterPro" id="IPR036822">
    <property type="entry name" value="CutC-like_dom_sf"/>
</dbReference>
<proteinExistence type="inferred from homology"/>
<dbReference type="Gene3D" id="3.20.20.380">
    <property type="entry name" value="Copper homeostasis (CutC) domain"/>
    <property type="match status" value="1"/>
</dbReference>
<dbReference type="Proteomes" id="UP000501451">
    <property type="component" value="Chromosome"/>
</dbReference>
<dbReference type="EMBL" id="CP049740">
    <property type="protein sequence ID" value="QII83169.1"/>
    <property type="molecule type" value="Genomic_DNA"/>
</dbReference>
<dbReference type="Pfam" id="PF03932">
    <property type="entry name" value="CutC"/>
    <property type="match status" value="1"/>
</dbReference>
<gene>
    <name evidence="2" type="primary">cutC</name>
    <name evidence="3" type="ORF">G7057_07980</name>
</gene>
<reference evidence="3 4" key="1">
    <citation type="journal article" date="2017" name="Int. J. Syst. Evol. Microbiol.">
        <title>Jeotgalibaca porci sp. nov. and Jeotgalibaca arthritidis sp. nov., isolated from pigs, and emended description of the genus Jeotgalibaca.</title>
        <authorList>
            <person name="Zamora L."/>
            <person name="Perez-Sancho M."/>
            <person name="Dominguez L."/>
            <person name="Fernandez-Garayzabal J.F."/>
            <person name="Vela A.I."/>
        </authorList>
    </citation>
    <scope>NUCLEOTIDE SEQUENCE [LARGE SCALE GENOMIC DNA]</scope>
    <source>
        <strain evidence="3 4">CECT 9157</strain>
    </source>
</reference>
<dbReference type="PANTHER" id="PTHR12598">
    <property type="entry name" value="COPPER HOMEOSTASIS PROTEIN CUTC"/>
    <property type="match status" value="1"/>
</dbReference>
<dbReference type="SUPFAM" id="SSF110395">
    <property type="entry name" value="CutC-like"/>
    <property type="match status" value="1"/>
</dbReference>
<comment type="similarity">
    <text evidence="1 2">Belongs to the CutC family.</text>
</comment>
<sequence length="245" mass="26892">MKVEVCAASLEDCIKAERAGADRIELNQALHLGGLTPSLGSLIAAKKHTTIPIITMVRPRAGGFHYSDYDKETMYTDAELMIDHGASGLVFGFLNEDLTVDKATTKRFVDLCHRNRVEAIFHRAFDRSADPHQAVRDLIDCGIDRILTNGQAASADQGISLLADLQKHYSDQIAFCVGAGVTAANVVEIIEKTGISDVHSTFKGWFTDPTTASTTVSYRYSEEGDYDGVSVGKLEQFIEKLQDYR</sequence>
<dbReference type="HAMAP" id="MF_00795">
    <property type="entry name" value="CutC"/>
    <property type="match status" value="1"/>
</dbReference>
<comment type="subcellular location">
    <subcellularLocation>
        <location evidence="2">Cytoplasm</location>
    </subcellularLocation>
</comment>
<dbReference type="InterPro" id="IPR005627">
    <property type="entry name" value="CutC-like"/>
</dbReference>